<evidence type="ECO:0000313" key="1">
    <source>
        <dbReference type="EMBL" id="OBQ72232.1"/>
    </source>
</evidence>
<protein>
    <submittedName>
        <fullName evidence="1">Uncharacterized protein</fullName>
    </submittedName>
</protein>
<comment type="caution">
    <text evidence="1">The sequence shown here is derived from an EMBL/GenBank/DDBJ whole genome shotgun (WGS) entry which is preliminary data.</text>
</comment>
<proteinExistence type="predicted"/>
<dbReference type="EMBL" id="LYTK01000001">
    <property type="protein sequence ID" value="OBQ72232.1"/>
    <property type="molecule type" value="Genomic_DNA"/>
</dbReference>
<dbReference type="RefSeq" id="WP_065004986.1">
    <property type="nucleotide sequence ID" value="NZ_CP033334.1"/>
</dbReference>
<reference evidence="1 2" key="1">
    <citation type="submission" date="2016-05" db="EMBL/GenBank/DDBJ databases">
        <authorList>
            <person name="Ramsay J.P."/>
        </authorList>
    </citation>
    <scope>NUCLEOTIDE SEQUENCE [LARGE SCALE GENOMIC DNA]</scope>
    <source>
        <strain evidence="1 2">NZP2042</strain>
    </source>
</reference>
<accession>A0A6M7U5H3</accession>
<dbReference type="AlphaFoldDB" id="A0A6M7U5H3"/>
<evidence type="ECO:0000313" key="2">
    <source>
        <dbReference type="Proteomes" id="UP000093737"/>
    </source>
</evidence>
<gene>
    <name evidence="1" type="ORF">A8145_05265</name>
</gene>
<dbReference type="Proteomes" id="UP000093737">
    <property type="component" value="Unassembled WGS sequence"/>
</dbReference>
<organism evidence="1 2">
    <name type="scientific">Rhizobium loti</name>
    <name type="common">Mesorhizobium loti</name>
    <dbReference type="NCBI Taxonomy" id="381"/>
    <lineage>
        <taxon>Bacteria</taxon>
        <taxon>Pseudomonadati</taxon>
        <taxon>Pseudomonadota</taxon>
        <taxon>Alphaproteobacteria</taxon>
        <taxon>Hyphomicrobiales</taxon>
        <taxon>Phyllobacteriaceae</taxon>
        <taxon>Mesorhizobium</taxon>
    </lineage>
</organism>
<name>A0A6M7U5H3_RHILI</name>
<sequence>MGEFATSRINRRALLFHSGSAVVASTVAATARDTESPGRDQEPSDRLGELIEAHRTAYAAFGKALHDIGGGDSGRAGREEERALLAICGHAAVEEGDGVAKARYLLEIEARGELDLPEHMQAVLRSTMWKG</sequence>